<keyword evidence="2 5" id="KW-0812">Transmembrane</keyword>
<feature type="domain" description="Major facilitator superfamily (MFS) profile" evidence="6">
    <location>
        <begin position="23"/>
        <end position="442"/>
    </location>
</feature>
<dbReference type="InterPro" id="IPR036259">
    <property type="entry name" value="MFS_trans_sf"/>
</dbReference>
<keyword evidence="8" id="KW-1185">Reference proteome</keyword>
<feature type="transmembrane region" description="Helical" evidence="5">
    <location>
        <begin position="254"/>
        <end position="272"/>
    </location>
</feature>
<evidence type="ECO:0000256" key="5">
    <source>
        <dbReference type="SAM" id="Phobius"/>
    </source>
</evidence>
<dbReference type="Pfam" id="PF07690">
    <property type="entry name" value="MFS_1"/>
    <property type="match status" value="1"/>
</dbReference>
<feature type="transmembrane region" description="Helical" evidence="5">
    <location>
        <begin position="103"/>
        <end position="123"/>
    </location>
</feature>
<feature type="transmembrane region" description="Helical" evidence="5">
    <location>
        <begin position="166"/>
        <end position="189"/>
    </location>
</feature>
<dbReference type="Proteomes" id="UP001168528">
    <property type="component" value="Unassembled WGS sequence"/>
</dbReference>
<comment type="caution">
    <text evidence="7">The sequence shown here is derived from an EMBL/GenBank/DDBJ whole genome shotgun (WGS) entry which is preliminary data.</text>
</comment>
<keyword evidence="4 5" id="KW-0472">Membrane</keyword>
<dbReference type="PANTHER" id="PTHR11662">
    <property type="entry name" value="SOLUTE CARRIER FAMILY 17"/>
    <property type="match status" value="1"/>
</dbReference>
<dbReference type="CDD" id="cd17319">
    <property type="entry name" value="MFS_ExuT_GudP_like"/>
    <property type="match status" value="1"/>
</dbReference>
<feature type="transmembrane region" description="Helical" evidence="5">
    <location>
        <begin position="326"/>
        <end position="347"/>
    </location>
</feature>
<feature type="transmembrane region" description="Helical" evidence="5">
    <location>
        <begin position="385"/>
        <end position="405"/>
    </location>
</feature>
<evidence type="ECO:0000256" key="1">
    <source>
        <dbReference type="ARBA" id="ARBA00004141"/>
    </source>
</evidence>
<protein>
    <submittedName>
        <fullName evidence="7">MFS transporter</fullName>
    </submittedName>
</protein>
<feature type="transmembrane region" description="Helical" evidence="5">
    <location>
        <begin position="80"/>
        <end position="97"/>
    </location>
</feature>
<accession>A0ABT8RCU9</accession>
<evidence type="ECO:0000313" key="8">
    <source>
        <dbReference type="Proteomes" id="UP001168528"/>
    </source>
</evidence>
<evidence type="ECO:0000256" key="4">
    <source>
        <dbReference type="ARBA" id="ARBA00023136"/>
    </source>
</evidence>
<sequence length="446" mass="49165">MQPVETTNLQSIGTKIGNYRWRICALLFFATTINYIDRNVLSFVMADDGFRREMLGLAATAPLTEANHTAFLAEYGRVDAVFKFAYGLGFILMGWFIDRVGVRKGYAVAIFLWVGSALSHSFATTFGRLRLFRFTLGIGEAGNFPSAIKTVAEWFPIKERSKAVGIFNSGANIGIIFTAALVPVVITAYGWQATFLITSSLGFVLLICWLLLYRRPEEHTKVTQAELDYIRSDGEQETSTAKVNWFKLLGFRQTWTFAMGKFLTDMIWWFYLSFLPDFFKQAGTFQLDLKQLSLPFIIIYIVSDAGSILFGWLSSKFISIGWTQNAARKVTMLLCALCVVPVFFASITESLPIAVALIALAAAAHQGWSANLYSIATDMFPKKAVSSVIGIGGMFGALGGALFSYNAGTIAGTYGYLPLFIIASSAYLLALGVIQLLSPKLQPARV</sequence>
<feature type="transmembrane region" description="Helical" evidence="5">
    <location>
        <begin position="195"/>
        <end position="213"/>
    </location>
</feature>
<reference evidence="7" key="1">
    <citation type="submission" date="2023-07" db="EMBL/GenBank/DDBJ databases">
        <title>The genome sequence of Rhodocytophaga aerolata KACC 12507.</title>
        <authorList>
            <person name="Zhang X."/>
        </authorList>
    </citation>
    <scope>NUCLEOTIDE SEQUENCE</scope>
    <source>
        <strain evidence="7">KACC 12507</strain>
    </source>
</reference>
<dbReference type="PANTHER" id="PTHR11662:SF285">
    <property type="entry name" value="HEXURONATE TRANSPORTER"/>
    <property type="match status" value="1"/>
</dbReference>
<evidence type="ECO:0000259" key="6">
    <source>
        <dbReference type="PROSITE" id="PS50850"/>
    </source>
</evidence>
<gene>
    <name evidence="7" type="ORF">Q0590_22950</name>
</gene>
<organism evidence="7 8">
    <name type="scientific">Rhodocytophaga aerolata</name>
    <dbReference type="NCBI Taxonomy" id="455078"/>
    <lineage>
        <taxon>Bacteria</taxon>
        <taxon>Pseudomonadati</taxon>
        <taxon>Bacteroidota</taxon>
        <taxon>Cytophagia</taxon>
        <taxon>Cytophagales</taxon>
        <taxon>Rhodocytophagaceae</taxon>
        <taxon>Rhodocytophaga</taxon>
    </lineage>
</organism>
<evidence type="ECO:0000313" key="7">
    <source>
        <dbReference type="EMBL" id="MDO1449154.1"/>
    </source>
</evidence>
<feature type="transmembrane region" description="Helical" evidence="5">
    <location>
        <begin position="292"/>
        <end position="314"/>
    </location>
</feature>
<comment type="subcellular location">
    <subcellularLocation>
        <location evidence="1">Membrane</location>
        <topology evidence="1">Multi-pass membrane protein</topology>
    </subcellularLocation>
</comment>
<dbReference type="PROSITE" id="PS50850">
    <property type="entry name" value="MFS"/>
    <property type="match status" value="1"/>
</dbReference>
<name>A0ABT8RCU9_9BACT</name>
<dbReference type="InterPro" id="IPR020846">
    <property type="entry name" value="MFS_dom"/>
</dbReference>
<evidence type="ECO:0000256" key="3">
    <source>
        <dbReference type="ARBA" id="ARBA00022989"/>
    </source>
</evidence>
<dbReference type="InterPro" id="IPR050382">
    <property type="entry name" value="MFS_Na/Anion_cotransporter"/>
</dbReference>
<feature type="transmembrane region" description="Helical" evidence="5">
    <location>
        <begin position="417"/>
        <end position="437"/>
    </location>
</feature>
<evidence type="ECO:0000256" key="2">
    <source>
        <dbReference type="ARBA" id="ARBA00022692"/>
    </source>
</evidence>
<dbReference type="Gene3D" id="1.20.1250.20">
    <property type="entry name" value="MFS general substrate transporter like domains"/>
    <property type="match status" value="2"/>
</dbReference>
<dbReference type="SUPFAM" id="SSF103473">
    <property type="entry name" value="MFS general substrate transporter"/>
    <property type="match status" value="1"/>
</dbReference>
<keyword evidence="3 5" id="KW-1133">Transmembrane helix</keyword>
<dbReference type="InterPro" id="IPR011701">
    <property type="entry name" value="MFS"/>
</dbReference>
<dbReference type="RefSeq" id="WP_302039955.1">
    <property type="nucleotide sequence ID" value="NZ_JAUKPO010000016.1"/>
</dbReference>
<proteinExistence type="predicted"/>
<dbReference type="EMBL" id="JAUKPO010000016">
    <property type="protein sequence ID" value="MDO1449154.1"/>
    <property type="molecule type" value="Genomic_DNA"/>
</dbReference>